<dbReference type="EMBL" id="CADCWO010000042">
    <property type="protein sequence ID" value="CAA9561251.1"/>
    <property type="molecule type" value="Genomic_DNA"/>
</dbReference>
<sequence length="77" mass="8524">MVLSALTKRQVSQKRVLDLLNLTMPLQGMPVHRRVGGQVFGPVFPIAAILELVEDATKISRFVQLEGLVCFFVGKIC</sequence>
<evidence type="ECO:0000313" key="1">
    <source>
        <dbReference type="EMBL" id="CAA9561251.1"/>
    </source>
</evidence>
<name>A0A6J4UUZ5_9CYAN</name>
<accession>A0A6J4UUZ5</accession>
<dbReference type="AlphaFoldDB" id="A0A6J4UUZ5"/>
<protein>
    <submittedName>
        <fullName evidence="1">Uncharacterized protein</fullName>
    </submittedName>
</protein>
<reference evidence="1" key="1">
    <citation type="submission" date="2020-02" db="EMBL/GenBank/DDBJ databases">
        <authorList>
            <person name="Meier V. D."/>
        </authorList>
    </citation>
    <scope>NUCLEOTIDE SEQUENCE</scope>
    <source>
        <strain evidence="1">AVDCRST_MAG81</strain>
    </source>
</reference>
<organism evidence="1">
    <name type="scientific">uncultured Synechococcales cyanobacterium</name>
    <dbReference type="NCBI Taxonomy" id="1936017"/>
    <lineage>
        <taxon>Bacteria</taxon>
        <taxon>Bacillati</taxon>
        <taxon>Cyanobacteriota</taxon>
        <taxon>Cyanophyceae</taxon>
        <taxon>Synechococcales</taxon>
        <taxon>environmental samples</taxon>
    </lineage>
</organism>
<proteinExistence type="predicted"/>
<gene>
    <name evidence="1" type="ORF">AVDCRST_MAG81-670</name>
</gene>